<dbReference type="Pfam" id="PF13302">
    <property type="entry name" value="Acetyltransf_3"/>
    <property type="match status" value="1"/>
</dbReference>
<gene>
    <name evidence="2" type="ORF">I2I01_21925</name>
</gene>
<dbReference type="InterPro" id="IPR016181">
    <property type="entry name" value="Acyl_CoA_acyltransferase"/>
</dbReference>
<feature type="domain" description="N-acetyltransferase" evidence="1">
    <location>
        <begin position="17"/>
        <end position="182"/>
    </location>
</feature>
<dbReference type="Gene3D" id="3.40.630.30">
    <property type="match status" value="1"/>
</dbReference>
<keyword evidence="3" id="KW-1185">Reference proteome</keyword>
<comment type="caution">
    <text evidence="2">The sequence shown here is derived from an EMBL/GenBank/DDBJ whole genome shotgun (WGS) entry which is preliminary data.</text>
</comment>
<dbReference type="Proteomes" id="UP000645610">
    <property type="component" value="Unassembled WGS sequence"/>
</dbReference>
<dbReference type="EMBL" id="JADQDP010000007">
    <property type="protein sequence ID" value="MBF9144317.1"/>
    <property type="molecule type" value="Genomic_DNA"/>
</dbReference>
<dbReference type="SUPFAM" id="SSF55729">
    <property type="entry name" value="Acyl-CoA N-acyltransferases (Nat)"/>
    <property type="match status" value="1"/>
</dbReference>
<dbReference type="PANTHER" id="PTHR43441:SF11">
    <property type="entry name" value="RIBOSOMAL-PROTEIN-SERINE ACETYLTRANSFERASE"/>
    <property type="match status" value="1"/>
</dbReference>
<accession>A0A931BL55</accession>
<name>A0A931BL55_9BACT</name>
<dbReference type="PANTHER" id="PTHR43441">
    <property type="entry name" value="RIBOSOMAL-PROTEIN-SERINE ACETYLTRANSFERASE"/>
    <property type="match status" value="1"/>
</dbReference>
<evidence type="ECO:0000259" key="1">
    <source>
        <dbReference type="PROSITE" id="PS51186"/>
    </source>
</evidence>
<reference evidence="2 3" key="1">
    <citation type="submission" date="2020-11" db="EMBL/GenBank/DDBJ databases">
        <authorList>
            <person name="Kim M.K."/>
        </authorList>
    </citation>
    <scope>NUCLEOTIDE SEQUENCE [LARGE SCALE GENOMIC DNA]</scope>
    <source>
        <strain evidence="2 3">BT439</strain>
    </source>
</reference>
<evidence type="ECO:0000313" key="2">
    <source>
        <dbReference type="EMBL" id="MBF9144317.1"/>
    </source>
</evidence>
<dbReference type="InterPro" id="IPR051908">
    <property type="entry name" value="Ribosomal_N-acetyltransferase"/>
</dbReference>
<protein>
    <submittedName>
        <fullName evidence="2">GNAT family N-acetyltransferase</fullName>
    </submittedName>
</protein>
<dbReference type="GO" id="GO:0005737">
    <property type="term" value="C:cytoplasm"/>
    <property type="evidence" value="ECO:0007669"/>
    <property type="project" value="TreeGrafter"/>
</dbReference>
<sequence>MLTFNFTPCPTLSTERLTLRPLTSADAPALFAMRADPEVMQYIPRPLATTVADAAALIEAMNEGMSRNELLNWGIARHTSDEIIGTIGFYRVQPENHRAEIGYLLHPSQQGQGLMQEAVAAALEYGFEVLQLHSVEGVIDPRNEASARVLLRAGFVQEGLFRQNGFWNGQFQDTAYYSLRCPASR</sequence>
<dbReference type="AlphaFoldDB" id="A0A931BL55"/>
<dbReference type="GO" id="GO:0008999">
    <property type="term" value="F:protein-N-terminal-alanine acetyltransferase activity"/>
    <property type="evidence" value="ECO:0007669"/>
    <property type="project" value="TreeGrafter"/>
</dbReference>
<dbReference type="RefSeq" id="WP_196288667.1">
    <property type="nucleotide sequence ID" value="NZ_JADQDP010000007.1"/>
</dbReference>
<dbReference type="CDD" id="cd04301">
    <property type="entry name" value="NAT_SF"/>
    <property type="match status" value="1"/>
</dbReference>
<proteinExistence type="predicted"/>
<evidence type="ECO:0000313" key="3">
    <source>
        <dbReference type="Proteomes" id="UP000645610"/>
    </source>
</evidence>
<dbReference type="GO" id="GO:1990189">
    <property type="term" value="F:protein N-terminal-serine acetyltransferase activity"/>
    <property type="evidence" value="ECO:0007669"/>
    <property type="project" value="TreeGrafter"/>
</dbReference>
<organism evidence="2 3">
    <name type="scientific">Hymenobacter properus</name>
    <dbReference type="NCBI Taxonomy" id="2791026"/>
    <lineage>
        <taxon>Bacteria</taxon>
        <taxon>Pseudomonadati</taxon>
        <taxon>Bacteroidota</taxon>
        <taxon>Cytophagia</taxon>
        <taxon>Cytophagales</taxon>
        <taxon>Hymenobacteraceae</taxon>
        <taxon>Hymenobacter</taxon>
    </lineage>
</organism>
<dbReference type="PROSITE" id="PS51186">
    <property type="entry name" value="GNAT"/>
    <property type="match status" value="1"/>
</dbReference>
<dbReference type="InterPro" id="IPR000182">
    <property type="entry name" value="GNAT_dom"/>
</dbReference>